<protein>
    <submittedName>
        <fullName evidence="1">Uncharacterized protein</fullName>
    </submittedName>
</protein>
<sequence>MGYIISGKFGRVIISSYAHYPLKYGNSVCCRRGICSIWTGRALDRSRPLLKQYQIHHQREYGMLVLRAVRGLLKVRYLILGGAVGGGVTLQKKYQDWKDGLPDLKWLEDVMPDNDKWHQWRGSLIDFKNNVKDNIEIDPRIKAFSETKYKEFKDWFDQRLDNAIAATDQSNQEISVAISGAFASLTEYLERLYSGMMHLRSSFSHLDVV</sequence>
<name>A0A0T6AUH8_9SCAR</name>
<dbReference type="OrthoDB" id="6752611at2759"/>
<proteinExistence type="predicted"/>
<reference evidence="1 2" key="1">
    <citation type="submission" date="2015-09" db="EMBL/GenBank/DDBJ databases">
        <title>Draft genome of the scarab beetle Oryctes borbonicus.</title>
        <authorList>
            <person name="Meyer J.M."/>
            <person name="Markov G.V."/>
            <person name="Baskaran P."/>
            <person name="Herrmann M."/>
            <person name="Sommer R.J."/>
            <person name="Roedelsperger C."/>
        </authorList>
    </citation>
    <scope>NUCLEOTIDE SEQUENCE [LARGE SCALE GENOMIC DNA]</scope>
    <source>
        <strain evidence="1">OB123</strain>
        <tissue evidence="1">Whole animal</tissue>
    </source>
</reference>
<accession>A0A0T6AUH8</accession>
<dbReference type="EMBL" id="LJIG01022813">
    <property type="protein sequence ID" value="KRT78589.1"/>
    <property type="molecule type" value="Genomic_DNA"/>
</dbReference>
<dbReference type="Proteomes" id="UP000051574">
    <property type="component" value="Unassembled WGS sequence"/>
</dbReference>
<organism evidence="1 2">
    <name type="scientific">Oryctes borbonicus</name>
    <dbReference type="NCBI Taxonomy" id="1629725"/>
    <lineage>
        <taxon>Eukaryota</taxon>
        <taxon>Metazoa</taxon>
        <taxon>Ecdysozoa</taxon>
        <taxon>Arthropoda</taxon>
        <taxon>Hexapoda</taxon>
        <taxon>Insecta</taxon>
        <taxon>Pterygota</taxon>
        <taxon>Neoptera</taxon>
        <taxon>Endopterygota</taxon>
        <taxon>Coleoptera</taxon>
        <taxon>Polyphaga</taxon>
        <taxon>Scarabaeiformia</taxon>
        <taxon>Scarabaeidae</taxon>
        <taxon>Dynastinae</taxon>
        <taxon>Oryctes</taxon>
    </lineage>
</organism>
<dbReference type="AlphaFoldDB" id="A0A0T6AUH8"/>
<gene>
    <name evidence="1" type="ORF">AMK59_8121</name>
</gene>
<comment type="caution">
    <text evidence="1">The sequence shown here is derived from an EMBL/GenBank/DDBJ whole genome shotgun (WGS) entry which is preliminary data.</text>
</comment>
<evidence type="ECO:0000313" key="2">
    <source>
        <dbReference type="Proteomes" id="UP000051574"/>
    </source>
</evidence>
<evidence type="ECO:0000313" key="1">
    <source>
        <dbReference type="EMBL" id="KRT78589.1"/>
    </source>
</evidence>
<keyword evidence="2" id="KW-1185">Reference proteome</keyword>